<evidence type="ECO:0000313" key="3">
    <source>
        <dbReference type="Proteomes" id="UP000789508"/>
    </source>
</evidence>
<evidence type="ECO:0000313" key="2">
    <source>
        <dbReference type="EMBL" id="CAG8694719.1"/>
    </source>
</evidence>
<comment type="caution">
    <text evidence="2">The sequence shown here is derived from an EMBL/GenBank/DDBJ whole genome shotgun (WGS) entry which is preliminary data.</text>
</comment>
<reference evidence="2" key="1">
    <citation type="submission" date="2021-06" db="EMBL/GenBank/DDBJ databases">
        <authorList>
            <person name="Kallberg Y."/>
            <person name="Tangrot J."/>
            <person name="Rosling A."/>
        </authorList>
    </citation>
    <scope>NUCLEOTIDE SEQUENCE</scope>
    <source>
        <strain evidence="2">FL130A</strain>
    </source>
</reference>
<dbReference type="AlphaFoldDB" id="A0A9N9HMD2"/>
<feature type="compositionally biased region" description="Low complexity" evidence="1">
    <location>
        <begin position="43"/>
        <end position="55"/>
    </location>
</feature>
<name>A0A9N9HMD2_9GLOM</name>
<evidence type="ECO:0000256" key="1">
    <source>
        <dbReference type="SAM" id="MobiDB-lite"/>
    </source>
</evidence>
<dbReference type="Proteomes" id="UP000789508">
    <property type="component" value="Unassembled WGS sequence"/>
</dbReference>
<dbReference type="OrthoDB" id="2429327at2759"/>
<keyword evidence="3" id="KW-1185">Reference proteome</keyword>
<dbReference type="EMBL" id="CAJVPS010017694">
    <property type="protein sequence ID" value="CAG8694719.1"/>
    <property type="molecule type" value="Genomic_DNA"/>
</dbReference>
<proteinExistence type="predicted"/>
<sequence>PLRRAKVRKANSHSPPKTTLIIMVKIDNLQQAQTNQTESGDFSTQNQQAQTQSNAKSNETKSSGLMTIIGQLLPLAPFAFEQFTRQKVPQMTGTIAEMQMALIQIQSNLQTIVNNQQALSQRLIALETNASHQLTTLTQQFQSLRLTHTKEQQQIEYNPNQQLTNQE</sequence>
<gene>
    <name evidence="2" type="ORF">ALEPTO_LOCUS11337</name>
</gene>
<organism evidence="2 3">
    <name type="scientific">Ambispora leptoticha</name>
    <dbReference type="NCBI Taxonomy" id="144679"/>
    <lineage>
        <taxon>Eukaryota</taxon>
        <taxon>Fungi</taxon>
        <taxon>Fungi incertae sedis</taxon>
        <taxon>Mucoromycota</taxon>
        <taxon>Glomeromycotina</taxon>
        <taxon>Glomeromycetes</taxon>
        <taxon>Archaeosporales</taxon>
        <taxon>Ambisporaceae</taxon>
        <taxon>Ambispora</taxon>
    </lineage>
</organism>
<feature type="region of interest" description="Disordered" evidence="1">
    <location>
        <begin position="33"/>
        <end position="60"/>
    </location>
</feature>
<feature type="compositionally biased region" description="Polar residues" evidence="1">
    <location>
        <begin position="33"/>
        <end position="42"/>
    </location>
</feature>
<feature type="non-terminal residue" evidence="2">
    <location>
        <position position="1"/>
    </location>
</feature>
<accession>A0A9N9HMD2</accession>
<protein>
    <submittedName>
        <fullName evidence="2">4966_t:CDS:1</fullName>
    </submittedName>
</protein>